<comment type="caution">
    <text evidence="2">The sequence shown here is derived from an EMBL/GenBank/DDBJ whole genome shotgun (WGS) entry which is preliminary data.</text>
</comment>
<proteinExistence type="predicted"/>
<feature type="region of interest" description="Disordered" evidence="1">
    <location>
        <begin position="136"/>
        <end position="156"/>
    </location>
</feature>
<sequence length="168" mass="19204">MFTPSPRSPRSPKSPVRPHVHGEDKKQDELDEQTVLEVAKAGGPNFIQAEYFNLICKAVVHGDNEKFKPIQPDTEKNMPESDYYRIAIKLVLAYLLRHKMTHTVSCIRHEYEKCPRNTGYNKASEVDEKFSQLIGPLGSRESSRTQSRVSERSSDYQNINVVPVTPKF</sequence>
<evidence type="ECO:0000313" key="3">
    <source>
        <dbReference type="Proteomes" id="UP001470230"/>
    </source>
</evidence>
<reference evidence="2 3" key="1">
    <citation type="submission" date="2024-04" db="EMBL/GenBank/DDBJ databases">
        <title>Tritrichomonas musculus Genome.</title>
        <authorList>
            <person name="Alves-Ferreira E."/>
            <person name="Grigg M."/>
            <person name="Lorenzi H."/>
            <person name="Galac M."/>
        </authorList>
    </citation>
    <scope>NUCLEOTIDE SEQUENCE [LARGE SCALE GENOMIC DNA]</scope>
    <source>
        <strain evidence="2 3">EAF2021</strain>
    </source>
</reference>
<organism evidence="2 3">
    <name type="scientific">Tritrichomonas musculus</name>
    <dbReference type="NCBI Taxonomy" id="1915356"/>
    <lineage>
        <taxon>Eukaryota</taxon>
        <taxon>Metamonada</taxon>
        <taxon>Parabasalia</taxon>
        <taxon>Tritrichomonadida</taxon>
        <taxon>Tritrichomonadidae</taxon>
        <taxon>Tritrichomonas</taxon>
    </lineage>
</organism>
<name>A0ABR2KCF0_9EUKA</name>
<dbReference type="Proteomes" id="UP001470230">
    <property type="component" value="Unassembled WGS sequence"/>
</dbReference>
<evidence type="ECO:0000256" key="1">
    <source>
        <dbReference type="SAM" id="MobiDB-lite"/>
    </source>
</evidence>
<dbReference type="EMBL" id="JAPFFF010000005">
    <property type="protein sequence ID" value="KAK8888567.1"/>
    <property type="molecule type" value="Genomic_DNA"/>
</dbReference>
<gene>
    <name evidence="2" type="ORF">M9Y10_033298</name>
</gene>
<feature type="region of interest" description="Disordered" evidence="1">
    <location>
        <begin position="1"/>
        <end position="29"/>
    </location>
</feature>
<accession>A0ABR2KCF0</accession>
<evidence type="ECO:0000313" key="2">
    <source>
        <dbReference type="EMBL" id="KAK8888567.1"/>
    </source>
</evidence>
<keyword evidence="3" id="KW-1185">Reference proteome</keyword>
<protein>
    <submittedName>
        <fullName evidence="2">Uncharacterized protein</fullName>
    </submittedName>
</protein>